<gene>
    <name evidence="1" type="ORF">CVU83_01920</name>
</gene>
<proteinExistence type="predicted"/>
<evidence type="ECO:0000313" key="2">
    <source>
        <dbReference type="Proteomes" id="UP000233325"/>
    </source>
</evidence>
<dbReference type="AlphaFoldDB" id="A0A2N2E0T6"/>
<name>A0A2N2E0T6_9BACT</name>
<dbReference type="Pfam" id="PF18906">
    <property type="entry name" value="Phage_tube_2"/>
    <property type="match status" value="1"/>
</dbReference>
<dbReference type="EMBL" id="PHAH01000020">
    <property type="protein sequence ID" value="PKM88307.1"/>
    <property type="molecule type" value="Genomic_DNA"/>
</dbReference>
<sequence>MKGIGRQLSFGIAKEAVRGTAEAAATFWVPFTDLSLDEKVEMADYNPALGVIESLSDQKIVKKWTEGSLKAPVGDKHTALFLLSLLGAVATTDNADTDVTIKDHALTVGQSAQHPSLSMFLDDPLGAQDYKHPNGAIEEFSIKYEVGKILEEEVKFKSRAGATATLTPAMTVENKFLSQHATFKMAANLAGLDAASAVKIKSFNLKISQKLEDDYVLGSASPDDFINGGPTIEGEIEAIWQNETDFKTAFLAGTQKALRIDLKNTDVTIGTAANPEIKIDLAKVTFNALTKAVKIDDVVMQTLSFKASYSTADSKMIVVTVTNAQASY</sequence>
<protein>
    <submittedName>
        <fullName evidence="1">Uncharacterized protein</fullName>
    </submittedName>
</protein>
<dbReference type="Proteomes" id="UP000233325">
    <property type="component" value="Unassembled WGS sequence"/>
</dbReference>
<organism evidence="1 2">
    <name type="scientific">Candidatus Falkowbacteria bacterium HGW-Falkowbacteria-2</name>
    <dbReference type="NCBI Taxonomy" id="2013769"/>
    <lineage>
        <taxon>Bacteria</taxon>
        <taxon>Candidatus Falkowiibacteriota</taxon>
    </lineage>
</organism>
<reference evidence="1 2" key="1">
    <citation type="journal article" date="2017" name="ISME J.">
        <title>Potential for microbial H2 and metal transformations associated with novel bacteria and archaea in deep terrestrial subsurface sediments.</title>
        <authorList>
            <person name="Hernsdorf A.W."/>
            <person name="Amano Y."/>
            <person name="Miyakawa K."/>
            <person name="Ise K."/>
            <person name="Suzuki Y."/>
            <person name="Anantharaman K."/>
            <person name="Probst A."/>
            <person name="Burstein D."/>
            <person name="Thomas B.C."/>
            <person name="Banfield J.F."/>
        </authorList>
    </citation>
    <scope>NUCLEOTIDE SEQUENCE [LARGE SCALE GENOMIC DNA]</scope>
    <source>
        <strain evidence="1">HGW-Falkowbacteria-2</strain>
    </source>
</reference>
<dbReference type="InterPro" id="IPR044000">
    <property type="entry name" value="Phage_tube_2"/>
</dbReference>
<comment type="caution">
    <text evidence="1">The sequence shown here is derived from an EMBL/GenBank/DDBJ whole genome shotgun (WGS) entry which is preliminary data.</text>
</comment>
<accession>A0A2N2E0T6</accession>
<evidence type="ECO:0000313" key="1">
    <source>
        <dbReference type="EMBL" id="PKM88307.1"/>
    </source>
</evidence>